<proteinExistence type="predicted"/>
<organism evidence="1">
    <name type="scientific">Arion vulgaris</name>
    <dbReference type="NCBI Taxonomy" id="1028688"/>
    <lineage>
        <taxon>Eukaryota</taxon>
        <taxon>Metazoa</taxon>
        <taxon>Spiralia</taxon>
        <taxon>Lophotrochozoa</taxon>
        <taxon>Mollusca</taxon>
        <taxon>Gastropoda</taxon>
        <taxon>Heterobranchia</taxon>
        <taxon>Euthyneura</taxon>
        <taxon>Panpulmonata</taxon>
        <taxon>Eupulmonata</taxon>
        <taxon>Stylommatophora</taxon>
        <taxon>Helicina</taxon>
        <taxon>Arionoidea</taxon>
        <taxon>Arionidae</taxon>
        <taxon>Arion</taxon>
    </lineage>
</organism>
<sequence>MRTILDKNARTGIAMDMVADILDKFNKTEGSMRIINSFISKEQILSVVTQILAHLETRPNSKQLTSSFNRTLSRHV</sequence>
<dbReference type="AlphaFoldDB" id="A0A0B7B723"/>
<protein>
    <submittedName>
        <fullName evidence="1">Uncharacterized protein</fullName>
    </submittedName>
</protein>
<name>A0A0B7B723_9EUPU</name>
<evidence type="ECO:0000313" key="1">
    <source>
        <dbReference type="EMBL" id="CEK87895.1"/>
    </source>
</evidence>
<dbReference type="EMBL" id="HACG01041030">
    <property type="protein sequence ID" value="CEK87895.1"/>
    <property type="molecule type" value="Transcribed_RNA"/>
</dbReference>
<reference evidence="1" key="1">
    <citation type="submission" date="2014-12" db="EMBL/GenBank/DDBJ databases">
        <title>Insight into the proteome of Arion vulgaris.</title>
        <authorList>
            <person name="Aradska J."/>
            <person name="Bulat T."/>
            <person name="Smidak R."/>
            <person name="Sarate P."/>
            <person name="Gangsoo J."/>
            <person name="Sialana F."/>
            <person name="Bilban M."/>
            <person name="Lubec G."/>
        </authorList>
    </citation>
    <scope>NUCLEOTIDE SEQUENCE</scope>
    <source>
        <tissue evidence="1">Skin</tissue>
    </source>
</reference>
<gene>
    <name evidence="1" type="primary">ORF161987</name>
    <name evidence="2" type="synonym">ORF161997</name>
</gene>
<evidence type="ECO:0000313" key="2">
    <source>
        <dbReference type="EMBL" id="CEK87896.1"/>
    </source>
</evidence>
<accession>A0A0B7B723</accession>
<dbReference type="EMBL" id="HACG01041031">
    <property type="protein sequence ID" value="CEK87896.1"/>
    <property type="molecule type" value="Transcribed_RNA"/>
</dbReference>